<reference evidence="2 3" key="1">
    <citation type="submission" date="2024-06" db="EMBL/GenBank/DDBJ databases">
        <title>Chitinophaga defluvii sp. nov., isolated from municipal sewage.</title>
        <authorList>
            <person name="Zhang L."/>
        </authorList>
    </citation>
    <scope>NUCLEOTIDE SEQUENCE [LARGE SCALE GENOMIC DNA]</scope>
    <source>
        <strain evidence="2 3">H8</strain>
    </source>
</reference>
<evidence type="ECO:0000313" key="3">
    <source>
        <dbReference type="Proteomes" id="UP001549749"/>
    </source>
</evidence>
<accession>A0ABV2T3T5</accession>
<dbReference type="Gene3D" id="3.40.30.10">
    <property type="entry name" value="Glutaredoxin"/>
    <property type="match status" value="1"/>
</dbReference>
<keyword evidence="3" id="KW-1185">Reference proteome</keyword>
<comment type="caution">
    <text evidence="2">The sequence shown here is derived from an EMBL/GenBank/DDBJ whole genome shotgun (WGS) entry which is preliminary data.</text>
</comment>
<dbReference type="RefSeq" id="WP_354660321.1">
    <property type="nucleotide sequence ID" value="NZ_JBEXAC010000001.1"/>
</dbReference>
<evidence type="ECO:0000259" key="1">
    <source>
        <dbReference type="Pfam" id="PF00578"/>
    </source>
</evidence>
<dbReference type="EMBL" id="JBEXAC010000001">
    <property type="protein sequence ID" value="MET6997686.1"/>
    <property type="molecule type" value="Genomic_DNA"/>
</dbReference>
<gene>
    <name evidence="2" type="ORF">ABR189_09920</name>
</gene>
<dbReference type="InterPro" id="IPR000866">
    <property type="entry name" value="AhpC/TSA"/>
</dbReference>
<organism evidence="2 3">
    <name type="scientific">Chitinophaga defluvii</name>
    <dbReference type="NCBI Taxonomy" id="3163343"/>
    <lineage>
        <taxon>Bacteria</taxon>
        <taxon>Pseudomonadati</taxon>
        <taxon>Bacteroidota</taxon>
        <taxon>Chitinophagia</taxon>
        <taxon>Chitinophagales</taxon>
        <taxon>Chitinophagaceae</taxon>
        <taxon>Chitinophaga</taxon>
    </lineage>
</organism>
<sequence>MFIINNRYADFLEAPLPERFPKKLRSITKINPAKQGDTAPLFSIHSSQHIVNGGLLEDIAGITSIQTLLTRPLVIAFYSVHWNGYGQRLLAALQDLQEDIKVMGGQLLLLSAEDKAYLQYQVTQQSLTLPIAHDTHNKIAKKFGIYAESDPIWDRISGINADVPIPAVYVVSPLEKITYDFVDPYFEKTLPARELLTAVYNTTGEYTYRKAQ</sequence>
<proteinExistence type="predicted"/>
<evidence type="ECO:0000313" key="2">
    <source>
        <dbReference type="EMBL" id="MET6997686.1"/>
    </source>
</evidence>
<name>A0ABV2T3T5_9BACT</name>
<protein>
    <submittedName>
        <fullName evidence="2">Redoxin domain-containing protein</fullName>
    </submittedName>
</protein>
<dbReference type="SUPFAM" id="SSF52833">
    <property type="entry name" value="Thioredoxin-like"/>
    <property type="match status" value="1"/>
</dbReference>
<feature type="domain" description="Alkyl hydroperoxide reductase subunit C/ Thiol specific antioxidant" evidence="1">
    <location>
        <begin position="60"/>
        <end position="179"/>
    </location>
</feature>
<dbReference type="Pfam" id="PF00578">
    <property type="entry name" value="AhpC-TSA"/>
    <property type="match status" value="1"/>
</dbReference>
<dbReference type="Proteomes" id="UP001549749">
    <property type="component" value="Unassembled WGS sequence"/>
</dbReference>
<dbReference type="InterPro" id="IPR036249">
    <property type="entry name" value="Thioredoxin-like_sf"/>
</dbReference>